<gene>
    <name evidence="2" type="ORF">Ccrd_026229</name>
</gene>
<evidence type="ECO:0000313" key="2">
    <source>
        <dbReference type="EMBL" id="KVG72834.1"/>
    </source>
</evidence>
<dbReference type="EMBL" id="LEKV01007724">
    <property type="protein sequence ID" value="KVG72834.1"/>
    <property type="molecule type" value="Genomic_DNA"/>
</dbReference>
<evidence type="ECO:0000313" key="3">
    <source>
        <dbReference type="Proteomes" id="UP000243975"/>
    </source>
</evidence>
<dbReference type="InterPro" id="IPR029063">
    <property type="entry name" value="SAM-dependent_MTases_sf"/>
</dbReference>
<keyword evidence="3" id="KW-1185">Reference proteome</keyword>
<name>A0A103RS45_CYNCS</name>
<dbReference type="SUPFAM" id="SSF53335">
    <property type="entry name" value="S-adenosyl-L-methionine-dependent methyltransferases"/>
    <property type="match status" value="1"/>
</dbReference>
<dbReference type="Proteomes" id="UP000243975">
    <property type="component" value="Unassembled WGS sequence"/>
</dbReference>
<dbReference type="Gramene" id="KVG72834">
    <property type="protein sequence ID" value="KVG72834"/>
    <property type="gene ID" value="Ccrd_026229"/>
</dbReference>
<dbReference type="GO" id="GO:0032259">
    <property type="term" value="P:methylation"/>
    <property type="evidence" value="ECO:0007669"/>
    <property type="project" value="UniProtKB-KW"/>
</dbReference>
<reference evidence="2 3" key="1">
    <citation type="journal article" date="2016" name="Sci. Rep.">
        <title>The genome sequence of the outbreeding globe artichoke constructed de novo incorporating a phase-aware low-pass sequencing strategy of F1 progeny.</title>
        <authorList>
            <person name="Scaglione D."/>
            <person name="Reyes-Chin-Wo S."/>
            <person name="Acquadro A."/>
            <person name="Froenicke L."/>
            <person name="Portis E."/>
            <person name="Beitel C."/>
            <person name="Tirone M."/>
            <person name="Mauro R."/>
            <person name="Lo Monaco A."/>
            <person name="Mauromicale G."/>
            <person name="Faccioli P."/>
            <person name="Cattivelli L."/>
            <person name="Rieseberg L."/>
            <person name="Michelmore R."/>
            <person name="Lanteri S."/>
        </authorList>
    </citation>
    <scope>NUCLEOTIDE SEQUENCE [LARGE SCALE GENOMIC DNA]</scope>
    <source>
        <strain evidence="2">2C</strain>
    </source>
</reference>
<evidence type="ECO:0000256" key="1">
    <source>
        <dbReference type="ARBA" id="ARBA00007967"/>
    </source>
</evidence>
<dbReference type="GO" id="GO:0008168">
    <property type="term" value="F:methyltransferase activity"/>
    <property type="evidence" value="ECO:0007669"/>
    <property type="project" value="UniProtKB-KW"/>
</dbReference>
<dbReference type="OMA" id="FHMATGE"/>
<proteinExistence type="inferred from homology"/>
<protein>
    <submittedName>
        <fullName evidence="2">SAM dependent carboxyl methyltransferase</fullName>
    </submittedName>
</protein>
<dbReference type="AlphaFoldDB" id="A0A103RS45"/>
<sequence length="351" mass="40030">MKSKEKMGLQVENILHMNTGNGESSYAQNSFLQEMVIRKTLPVFEHTIKGMADLDIDVFGQCFKIADLACSSGRNTLLFARTIMDIVDEVCKEYDRKGPQFEVCLNELYGNDFNTIFGMLPNFIAKLKKEKGENFGPSFVSAVPGSFYGRLFPDQSLHLVHSSYSVHWLSQLPEGLENNKANIYMSKTSPPNVIQGYQKQFYSDFTNFLNLRSEEIVCGGRMVLTFLGRSIADPTNINLFNLPFYTPCEDEVRNFIQNEGSFAIETLYGFQGNWDPYDTDYTNKNDLKEDSREHGKNASNAFRAVAEPLLTSHFGNSIIDVLFNKFERHVAEHLANKKTRYFNILISLTRK</sequence>
<dbReference type="Pfam" id="PF03492">
    <property type="entry name" value="Methyltransf_7"/>
    <property type="match status" value="2"/>
</dbReference>
<keyword evidence="2" id="KW-0489">Methyltransferase</keyword>
<dbReference type="InterPro" id="IPR005299">
    <property type="entry name" value="MeTrfase_7"/>
</dbReference>
<comment type="caution">
    <text evidence="2">The sequence shown here is derived from an EMBL/GenBank/DDBJ whole genome shotgun (WGS) entry which is preliminary data.</text>
</comment>
<comment type="similarity">
    <text evidence="1">Belongs to the methyltransferase superfamily. Type-7 methyltransferase family.</text>
</comment>
<accession>A0A103RS45</accession>
<dbReference type="Gene3D" id="3.40.50.150">
    <property type="entry name" value="Vaccinia Virus protein VP39"/>
    <property type="match status" value="1"/>
</dbReference>
<organism evidence="2 3">
    <name type="scientific">Cynara cardunculus var. scolymus</name>
    <name type="common">Globe artichoke</name>
    <name type="synonym">Cynara scolymus</name>
    <dbReference type="NCBI Taxonomy" id="59895"/>
    <lineage>
        <taxon>Eukaryota</taxon>
        <taxon>Viridiplantae</taxon>
        <taxon>Streptophyta</taxon>
        <taxon>Embryophyta</taxon>
        <taxon>Tracheophyta</taxon>
        <taxon>Spermatophyta</taxon>
        <taxon>Magnoliopsida</taxon>
        <taxon>eudicotyledons</taxon>
        <taxon>Gunneridae</taxon>
        <taxon>Pentapetalae</taxon>
        <taxon>asterids</taxon>
        <taxon>campanulids</taxon>
        <taxon>Asterales</taxon>
        <taxon>Asteraceae</taxon>
        <taxon>Carduoideae</taxon>
        <taxon>Cardueae</taxon>
        <taxon>Carduinae</taxon>
        <taxon>Cynara</taxon>
    </lineage>
</organism>
<dbReference type="PANTHER" id="PTHR31009">
    <property type="entry name" value="S-ADENOSYL-L-METHIONINE:CARBOXYL METHYLTRANSFERASE FAMILY PROTEIN"/>
    <property type="match status" value="1"/>
</dbReference>
<keyword evidence="2" id="KW-0808">Transferase</keyword>